<evidence type="ECO:0000256" key="6">
    <source>
        <dbReference type="ARBA" id="ARBA00023004"/>
    </source>
</evidence>
<dbReference type="GO" id="GO:0046872">
    <property type="term" value="F:metal ion binding"/>
    <property type="evidence" value="ECO:0007669"/>
    <property type="project" value="UniProtKB-KW"/>
</dbReference>
<comment type="caution">
    <text evidence="10">The sequence shown here is derived from an EMBL/GenBank/DDBJ whole genome shotgun (WGS) entry which is preliminary data.</text>
</comment>
<dbReference type="Gene3D" id="1.10.287.990">
    <property type="entry name" value="Fe,Mn superoxide dismutase (SOD) domain"/>
    <property type="match status" value="1"/>
</dbReference>
<gene>
    <name evidence="10" type="ORF">WJX74_001489</name>
</gene>
<accession>A0AAW1S040</accession>
<evidence type="ECO:0000256" key="2">
    <source>
        <dbReference type="ARBA" id="ARBA00008714"/>
    </source>
</evidence>
<feature type="region of interest" description="Disordered" evidence="7">
    <location>
        <begin position="1"/>
        <end position="42"/>
    </location>
</feature>
<name>A0AAW1S040_9CHLO</name>
<dbReference type="PANTHER" id="PTHR42769">
    <property type="entry name" value="SUPEROXIDE DISMUTASE"/>
    <property type="match status" value="1"/>
</dbReference>
<evidence type="ECO:0000256" key="5">
    <source>
        <dbReference type="ARBA" id="ARBA00023002"/>
    </source>
</evidence>
<dbReference type="PANTHER" id="PTHR42769:SF3">
    <property type="entry name" value="SUPEROXIDE DISMUTASE [FE] 2, CHLOROPLASTIC"/>
    <property type="match status" value="1"/>
</dbReference>
<comment type="similarity">
    <text evidence="2">Belongs to the iron/manganese superoxide dismutase family.</text>
</comment>
<dbReference type="InterPro" id="IPR001189">
    <property type="entry name" value="Mn/Fe_SOD"/>
</dbReference>
<dbReference type="GO" id="GO:0004784">
    <property type="term" value="F:superoxide dismutase activity"/>
    <property type="evidence" value="ECO:0007669"/>
    <property type="project" value="UniProtKB-EC"/>
</dbReference>
<dbReference type="Pfam" id="PF02777">
    <property type="entry name" value="Sod_Fe_C"/>
    <property type="match status" value="1"/>
</dbReference>
<dbReference type="FunFam" id="1.10.287.990:FF:000002">
    <property type="entry name" value="Superoxide dismutase"/>
    <property type="match status" value="1"/>
</dbReference>
<dbReference type="InterPro" id="IPR019833">
    <property type="entry name" value="Mn/Fe_SOD_BS"/>
</dbReference>
<dbReference type="InterPro" id="IPR019831">
    <property type="entry name" value="Mn/Fe_SOD_N"/>
</dbReference>
<protein>
    <recommendedName>
        <fullName evidence="3">superoxide dismutase</fullName>
        <ecNumber evidence="3">1.15.1.1</ecNumber>
    </recommendedName>
</protein>
<dbReference type="SUPFAM" id="SSF46609">
    <property type="entry name" value="Fe,Mn superoxide dismutase (SOD), N-terminal domain"/>
    <property type="match status" value="1"/>
</dbReference>
<dbReference type="GO" id="GO:0042644">
    <property type="term" value="C:chloroplast nucleoid"/>
    <property type="evidence" value="ECO:0007669"/>
    <property type="project" value="TreeGrafter"/>
</dbReference>
<dbReference type="Proteomes" id="UP001438707">
    <property type="component" value="Unassembled WGS sequence"/>
</dbReference>
<dbReference type="PRINTS" id="PR01703">
    <property type="entry name" value="MNSODISMTASE"/>
</dbReference>
<dbReference type="InterPro" id="IPR036314">
    <property type="entry name" value="SOD_C_sf"/>
</dbReference>
<organism evidence="10 11">
    <name type="scientific">Apatococcus lobatus</name>
    <dbReference type="NCBI Taxonomy" id="904363"/>
    <lineage>
        <taxon>Eukaryota</taxon>
        <taxon>Viridiplantae</taxon>
        <taxon>Chlorophyta</taxon>
        <taxon>core chlorophytes</taxon>
        <taxon>Trebouxiophyceae</taxon>
        <taxon>Chlorellales</taxon>
        <taxon>Chlorellaceae</taxon>
        <taxon>Apatococcus</taxon>
    </lineage>
</organism>
<evidence type="ECO:0000259" key="9">
    <source>
        <dbReference type="Pfam" id="PF02777"/>
    </source>
</evidence>
<evidence type="ECO:0000256" key="7">
    <source>
        <dbReference type="SAM" id="MobiDB-lite"/>
    </source>
</evidence>
<keyword evidence="11" id="KW-1185">Reference proteome</keyword>
<evidence type="ECO:0000313" key="11">
    <source>
        <dbReference type="Proteomes" id="UP001438707"/>
    </source>
</evidence>
<dbReference type="EMBL" id="JALJOS010000005">
    <property type="protein sequence ID" value="KAK9838691.1"/>
    <property type="molecule type" value="Genomic_DNA"/>
</dbReference>
<proteinExistence type="inferred from homology"/>
<dbReference type="InterPro" id="IPR019832">
    <property type="entry name" value="Mn/Fe_SOD_C"/>
</dbReference>
<dbReference type="AlphaFoldDB" id="A0AAW1S040"/>
<reference evidence="10 11" key="1">
    <citation type="journal article" date="2024" name="Nat. Commun.">
        <title>Phylogenomics reveals the evolutionary origins of lichenization in chlorophyte algae.</title>
        <authorList>
            <person name="Puginier C."/>
            <person name="Libourel C."/>
            <person name="Otte J."/>
            <person name="Skaloud P."/>
            <person name="Haon M."/>
            <person name="Grisel S."/>
            <person name="Petersen M."/>
            <person name="Berrin J.G."/>
            <person name="Delaux P.M."/>
            <person name="Dal Grande F."/>
            <person name="Keller J."/>
        </authorList>
    </citation>
    <scope>NUCLEOTIDE SEQUENCE [LARGE SCALE GENOMIC DNA]</scope>
    <source>
        <strain evidence="10 11">SAG 2145</strain>
    </source>
</reference>
<keyword evidence="5" id="KW-0560">Oxidoreductase</keyword>
<evidence type="ECO:0000256" key="3">
    <source>
        <dbReference type="ARBA" id="ARBA00012682"/>
    </source>
</evidence>
<dbReference type="EC" id="1.15.1.1" evidence="3"/>
<keyword evidence="4" id="KW-0479">Metal-binding</keyword>
<dbReference type="PROSITE" id="PS00088">
    <property type="entry name" value="SOD_MN"/>
    <property type="match status" value="1"/>
</dbReference>
<keyword evidence="6" id="KW-0408">Iron</keyword>
<comment type="cofactor">
    <cofactor evidence="1">
        <name>Fe cation</name>
        <dbReference type="ChEBI" id="CHEBI:24875"/>
    </cofactor>
</comment>
<evidence type="ECO:0000313" key="10">
    <source>
        <dbReference type="EMBL" id="KAK9838691.1"/>
    </source>
</evidence>
<evidence type="ECO:0000256" key="1">
    <source>
        <dbReference type="ARBA" id="ARBA00001962"/>
    </source>
</evidence>
<dbReference type="Gene3D" id="3.55.40.20">
    <property type="entry name" value="Iron/manganese superoxide dismutase, C-terminal domain"/>
    <property type="match status" value="1"/>
</dbReference>
<dbReference type="InterPro" id="IPR036324">
    <property type="entry name" value="Mn/Fe_SOD_N_sf"/>
</dbReference>
<evidence type="ECO:0000256" key="4">
    <source>
        <dbReference type="ARBA" id="ARBA00022723"/>
    </source>
</evidence>
<sequence>MAQTMTQMQSSFAGQSVTRLSVRPRQSAQIARRSTPRAAITLPNPPFELDALEGQGLSKATMEVHWGKHHRTYVDNLNKQIEGKPLADKSLEEIIQATWNNGSPSAEFNNAAQTWNHTFYWESIGPNGGGPPTGAIAQAIDNDLGGYEEFKKSFTQAGATQFGSGWAWLVLDGGKLKVTKTPNAENPLHHGQTPLLTMDVWEHAYYIDVQNRRPDQVNIKSSGRRKLDRCAAWRSLANESQKRLIEAPDWASEKRQAHAIMMAHIPPTVPLPKSFSWVESI</sequence>
<feature type="domain" description="Manganese/iron superoxide dismutase C-terminal" evidence="9">
    <location>
        <begin position="132"/>
        <end position="217"/>
    </location>
</feature>
<evidence type="ECO:0000259" key="8">
    <source>
        <dbReference type="Pfam" id="PF00081"/>
    </source>
</evidence>
<dbReference type="SUPFAM" id="SSF54719">
    <property type="entry name" value="Fe,Mn superoxide dismutase (SOD), C-terminal domain"/>
    <property type="match status" value="1"/>
</dbReference>
<dbReference type="Pfam" id="PF00081">
    <property type="entry name" value="Sod_Fe_N"/>
    <property type="match status" value="1"/>
</dbReference>
<feature type="domain" description="Manganese/iron superoxide dismutase N-terminal" evidence="8">
    <location>
        <begin position="41"/>
        <end position="123"/>
    </location>
</feature>
<feature type="compositionally biased region" description="Polar residues" evidence="7">
    <location>
        <begin position="1"/>
        <end position="29"/>
    </location>
</feature>